<reference evidence="2" key="1">
    <citation type="journal article" date="2015" name="Genome Announc.">
        <title>Draft Genome Sequence of an Anaerobic Ammonium-Oxidizing Bacterium, "Candidatus Brocadia sinica".</title>
        <authorList>
            <person name="Oshiki M."/>
            <person name="Shinyako-Hata K."/>
            <person name="Satoh H."/>
            <person name="Okabe S."/>
        </authorList>
    </citation>
    <scope>NUCLEOTIDE SEQUENCE [LARGE SCALE GENOMIC DNA]</scope>
    <source>
        <strain evidence="2">JPN1</strain>
    </source>
</reference>
<dbReference type="RefSeq" id="WP_052563445.1">
    <property type="nucleotide sequence ID" value="NZ_BAFN01000001.1"/>
</dbReference>
<evidence type="ECO:0000313" key="1">
    <source>
        <dbReference type="EMBL" id="GAN33395.1"/>
    </source>
</evidence>
<gene>
    <name evidence="1" type="ORF">BROSI_A1915</name>
</gene>
<comment type="caution">
    <text evidence="1">The sequence shown here is derived from an EMBL/GenBank/DDBJ whole genome shotgun (WGS) entry which is preliminary data.</text>
</comment>
<dbReference type="EMBL" id="BAFN01000001">
    <property type="protein sequence ID" value="GAN33395.1"/>
    <property type="molecule type" value="Genomic_DNA"/>
</dbReference>
<proteinExistence type="predicted"/>
<accession>A0ABQ0JXA9</accession>
<name>A0ABQ0JXA9_9BACT</name>
<dbReference type="Proteomes" id="UP000032309">
    <property type="component" value="Unassembled WGS sequence"/>
</dbReference>
<evidence type="ECO:0000313" key="2">
    <source>
        <dbReference type="Proteomes" id="UP000032309"/>
    </source>
</evidence>
<keyword evidence="2" id="KW-1185">Reference proteome</keyword>
<sequence length="167" mass="18970">MKLSPEDQRLIHNLGSSKFSKEGFLGTDNRPLEGIITDDLRTLEKTGVSKELLVQALKDAYQKARNAFGAEIEIQKDVKAVFHESMGRIPSPFCKDGVFEKGEAVVIDRTNNLSLIITSLGINLIEKHDFFQGRGCRFRIDPLVAIKIFKLLESRKINRDNFILYFL</sequence>
<organism evidence="1 2">
    <name type="scientific">Candidatus Brocadia sinica JPN1</name>
    <dbReference type="NCBI Taxonomy" id="1197129"/>
    <lineage>
        <taxon>Bacteria</taxon>
        <taxon>Pseudomonadati</taxon>
        <taxon>Planctomycetota</taxon>
        <taxon>Candidatus Brocadiia</taxon>
        <taxon>Candidatus Brocadiales</taxon>
        <taxon>Candidatus Brocadiaceae</taxon>
        <taxon>Candidatus Brocadia</taxon>
    </lineage>
</organism>
<protein>
    <submittedName>
        <fullName evidence="1">Uncharacterized protein</fullName>
    </submittedName>
</protein>